<dbReference type="EMBL" id="BAABHF010000017">
    <property type="protein sequence ID" value="GAA4491999.1"/>
    <property type="molecule type" value="Genomic_DNA"/>
</dbReference>
<evidence type="ECO:0000256" key="1">
    <source>
        <dbReference type="SAM" id="MobiDB-lite"/>
    </source>
</evidence>
<reference evidence="5" key="1">
    <citation type="journal article" date="2019" name="Int. J. Syst. Evol. Microbiol.">
        <title>The Global Catalogue of Microorganisms (GCM) 10K type strain sequencing project: providing services to taxonomists for standard genome sequencing and annotation.</title>
        <authorList>
            <consortium name="The Broad Institute Genomics Platform"/>
            <consortium name="The Broad Institute Genome Sequencing Center for Infectious Disease"/>
            <person name="Wu L."/>
            <person name="Ma J."/>
        </authorList>
    </citation>
    <scope>NUCLEOTIDE SEQUENCE [LARGE SCALE GENOMIC DNA]</scope>
    <source>
        <strain evidence="5">JCM 17933</strain>
    </source>
</reference>
<evidence type="ECO:0000259" key="3">
    <source>
        <dbReference type="Pfam" id="PF02698"/>
    </source>
</evidence>
<feature type="region of interest" description="Disordered" evidence="1">
    <location>
        <begin position="1"/>
        <end position="79"/>
    </location>
</feature>
<name>A0ABP8PTN1_9ACTN</name>
<dbReference type="Pfam" id="PF02698">
    <property type="entry name" value="DUF218"/>
    <property type="match status" value="1"/>
</dbReference>
<feature type="compositionally biased region" description="Basic and acidic residues" evidence="1">
    <location>
        <begin position="64"/>
        <end position="76"/>
    </location>
</feature>
<evidence type="ECO:0000313" key="4">
    <source>
        <dbReference type="EMBL" id="GAA4491999.1"/>
    </source>
</evidence>
<dbReference type="RefSeq" id="WP_345463073.1">
    <property type="nucleotide sequence ID" value="NZ_BAABHF010000017.1"/>
</dbReference>
<keyword evidence="5" id="KW-1185">Reference proteome</keyword>
<feature type="transmembrane region" description="Helical" evidence="2">
    <location>
        <begin position="86"/>
        <end position="111"/>
    </location>
</feature>
<evidence type="ECO:0000256" key="2">
    <source>
        <dbReference type="SAM" id="Phobius"/>
    </source>
</evidence>
<sequence length="283" mass="31576">MDGGAITGRPDGTEPTLEIRRETGGSPRTRVDLPRRQADPTREDLPRRPRAVPEADEPVVPYEEPGRPYDEGGGGERRRRRGPWRWVVRTFFLIVAIVVGTPLAAGFYVWYVAREDVRTHSDAIIVLGATQNNGTPGDVLEWRLRHALTLYKDGVAPHILTVGGNQPGDHYTEAGTGKTWLNEHGVPASRLVAVPTGKDTLQSMVAAGEEFRKLHWHTAVIVTDPPHELRSRTMARANGIKAVTSPTRSGPMVYSRDTQVQYIMRETGGYLYFQLIGRWRDEP</sequence>
<feature type="domain" description="DUF218" evidence="3">
    <location>
        <begin position="122"/>
        <end position="267"/>
    </location>
</feature>
<keyword evidence="2" id="KW-0812">Transmembrane</keyword>
<dbReference type="CDD" id="cd06259">
    <property type="entry name" value="YdcF-like"/>
    <property type="match status" value="1"/>
</dbReference>
<dbReference type="PANTHER" id="PTHR30336">
    <property type="entry name" value="INNER MEMBRANE PROTEIN, PROBABLE PERMEASE"/>
    <property type="match status" value="1"/>
</dbReference>
<keyword evidence="2" id="KW-1133">Transmembrane helix</keyword>
<dbReference type="Proteomes" id="UP001500503">
    <property type="component" value="Unassembled WGS sequence"/>
</dbReference>
<organism evidence="4 5">
    <name type="scientific">Actinoallomurus oryzae</name>
    <dbReference type="NCBI Taxonomy" id="502180"/>
    <lineage>
        <taxon>Bacteria</taxon>
        <taxon>Bacillati</taxon>
        <taxon>Actinomycetota</taxon>
        <taxon>Actinomycetes</taxon>
        <taxon>Streptosporangiales</taxon>
        <taxon>Thermomonosporaceae</taxon>
        <taxon>Actinoallomurus</taxon>
    </lineage>
</organism>
<comment type="caution">
    <text evidence="4">The sequence shown here is derived from an EMBL/GenBank/DDBJ whole genome shotgun (WGS) entry which is preliminary data.</text>
</comment>
<accession>A0ABP8PTN1</accession>
<feature type="compositionally biased region" description="Basic and acidic residues" evidence="1">
    <location>
        <begin position="17"/>
        <end position="53"/>
    </location>
</feature>
<proteinExistence type="predicted"/>
<evidence type="ECO:0000313" key="5">
    <source>
        <dbReference type="Proteomes" id="UP001500503"/>
    </source>
</evidence>
<dbReference type="InterPro" id="IPR003848">
    <property type="entry name" value="DUF218"/>
</dbReference>
<dbReference type="InterPro" id="IPR051599">
    <property type="entry name" value="Cell_Envelope_Assoc"/>
</dbReference>
<gene>
    <name evidence="4" type="ORF">GCM10023191_026970</name>
</gene>
<protein>
    <recommendedName>
        <fullName evidence="3">DUF218 domain-containing protein</fullName>
    </recommendedName>
</protein>
<keyword evidence="2" id="KW-0472">Membrane</keyword>
<dbReference type="PANTHER" id="PTHR30336:SF20">
    <property type="entry name" value="DUF218 DOMAIN-CONTAINING PROTEIN"/>
    <property type="match status" value="1"/>
</dbReference>